<comment type="caution">
    <text evidence="2">The sequence shown here is derived from an EMBL/GenBank/DDBJ whole genome shotgun (WGS) entry which is preliminary data.</text>
</comment>
<protein>
    <recommendedName>
        <fullName evidence="4">ParB/Sulfiredoxin domain-containing protein</fullName>
    </recommendedName>
</protein>
<organism evidence="2 3">
    <name type="scientific">Zoogloea dura</name>
    <dbReference type="NCBI Taxonomy" id="2728840"/>
    <lineage>
        <taxon>Bacteria</taxon>
        <taxon>Pseudomonadati</taxon>
        <taxon>Pseudomonadota</taxon>
        <taxon>Betaproteobacteria</taxon>
        <taxon>Rhodocyclales</taxon>
        <taxon>Zoogloeaceae</taxon>
        <taxon>Zoogloea</taxon>
    </lineage>
</organism>
<evidence type="ECO:0000256" key="1">
    <source>
        <dbReference type="SAM" id="MobiDB-lite"/>
    </source>
</evidence>
<proteinExistence type="predicted"/>
<dbReference type="RefSeq" id="WP_169143948.1">
    <property type="nucleotide sequence ID" value="NZ_JABBGA010000001.1"/>
</dbReference>
<sequence>MAKTTIARNLKVNQYHTVSAKLVHLDGENPRHEMKHREAEIIAELCDEQLVVLAADIAKRGAMSPFDVMGVVNHEGLPGHYIAVEGNRRTCAMILLSDPERAPTQAYRSIFKRIANQAKLPENVHVFLFRDRDDAQPWIELRHLGAQGGKGIREWSTNAKARASKRSTSNTTAKADILALLILERLRAIGLIDEEQRAGVPITTLSRYLNNKTRRSIFGLGEVSDDGELIFTHDPDEVDAVLQRFVLDSIAVEGGGAPRVNSRAKAKDCDAYVSDLATNGLTPTTRLENPSPPPDPQKDKSLAERSSASNSRSRSAPNPVLRNKFITSSFTVKTQDKVLSRLRQEMLRQPIEDHEFAANYLLRAFVERILVLYIRHSNPNHQHKNDADLSQLCANKARDKNAPRNIQLVLSQASSEKHIPHSLHTLGTAVHGSTFPVRKQLLAVFDTWEPALRYMLDSLHD</sequence>
<name>A0A848FWU5_9RHOO</name>
<dbReference type="AlphaFoldDB" id="A0A848FWU5"/>
<feature type="compositionally biased region" description="Low complexity" evidence="1">
    <location>
        <begin position="306"/>
        <end position="319"/>
    </location>
</feature>
<feature type="region of interest" description="Disordered" evidence="1">
    <location>
        <begin position="280"/>
        <end position="320"/>
    </location>
</feature>
<evidence type="ECO:0008006" key="4">
    <source>
        <dbReference type="Google" id="ProtNLM"/>
    </source>
</evidence>
<evidence type="ECO:0000313" key="2">
    <source>
        <dbReference type="EMBL" id="NML24308.1"/>
    </source>
</evidence>
<dbReference type="Proteomes" id="UP000580043">
    <property type="component" value="Unassembled WGS sequence"/>
</dbReference>
<keyword evidence="3" id="KW-1185">Reference proteome</keyword>
<evidence type="ECO:0000313" key="3">
    <source>
        <dbReference type="Proteomes" id="UP000580043"/>
    </source>
</evidence>
<dbReference type="EMBL" id="JABBGA010000001">
    <property type="protein sequence ID" value="NML24308.1"/>
    <property type="molecule type" value="Genomic_DNA"/>
</dbReference>
<reference evidence="2 3" key="1">
    <citation type="submission" date="2020-04" db="EMBL/GenBank/DDBJ databases">
        <title>Zoogloea sp. G-4-1-14 isolated from soil.</title>
        <authorList>
            <person name="Dahal R.H."/>
        </authorList>
    </citation>
    <scope>NUCLEOTIDE SEQUENCE [LARGE SCALE GENOMIC DNA]</scope>
    <source>
        <strain evidence="2 3">G-4-1-14</strain>
    </source>
</reference>
<accession>A0A848FWU5</accession>
<gene>
    <name evidence="2" type="ORF">HHL15_00990</name>
</gene>